<sequence>MESSEGTCMITAKHIPWEPIGTLPEDRKDGRRLLLWEVDLPVIGRWDSDREGWENPESMHILEEVIYWADITPPV</sequence>
<dbReference type="EMBL" id="CP013265">
    <property type="protein sequence ID" value="ALR22918.1"/>
    <property type="molecule type" value="Genomic_DNA"/>
</dbReference>
<gene>
    <name evidence="1" type="ORF">ATN00_20715</name>
</gene>
<reference evidence="1 2" key="1">
    <citation type="submission" date="2015-11" db="EMBL/GenBank/DDBJ databases">
        <title>A Two-component Flavoprotein Monooxygenase System MeaXY Responsible for para-Hydroxylation of 2-Methyl-6-ethylaniline and 2,6-Diethylaniline in Sphingobium baderi DE-13.</title>
        <authorList>
            <person name="Cheng M."/>
            <person name="Meng Q."/>
            <person name="Yang Y."/>
            <person name="Chu C."/>
            <person name="Yan X."/>
            <person name="He J."/>
            <person name="Li S."/>
        </authorList>
    </citation>
    <scope>NUCLEOTIDE SEQUENCE [LARGE SCALE GENOMIC DNA]</scope>
    <source>
        <strain evidence="1 2">DE-13</strain>
        <plasmid evidence="2">Plasmid pDE1</plasmid>
    </source>
</reference>
<dbReference type="OrthoDB" id="7473347at2"/>
<geneLocation type="plasmid" evidence="1 2">
    <name>pDE1</name>
</geneLocation>
<name>A0A0S3F555_9SPHN</name>
<keyword evidence="2" id="KW-1185">Reference proteome</keyword>
<dbReference type="AlphaFoldDB" id="A0A0S3F555"/>
<protein>
    <submittedName>
        <fullName evidence="1">Uncharacterized protein</fullName>
    </submittedName>
</protein>
<proteinExistence type="predicted"/>
<keyword evidence="1" id="KW-0614">Plasmid</keyword>
<organism evidence="1 2">
    <name type="scientific">Sphingobium baderi</name>
    <dbReference type="NCBI Taxonomy" id="1332080"/>
    <lineage>
        <taxon>Bacteria</taxon>
        <taxon>Pseudomonadati</taxon>
        <taxon>Pseudomonadota</taxon>
        <taxon>Alphaproteobacteria</taxon>
        <taxon>Sphingomonadales</taxon>
        <taxon>Sphingomonadaceae</taxon>
        <taxon>Sphingobium</taxon>
    </lineage>
</organism>
<dbReference type="Proteomes" id="UP000056968">
    <property type="component" value="Plasmid pDE1"/>
</dbReference>
<evidence type="ECO:0000313" key="1">
    <source>
        <dbReference type="EMBL" id="ALR22918.1"/>
    </source>
</evidence>
<dbReference type="KEGG" id="sbd:ATN00_20715"/>
<evidence type="ECO:0000313" key="2">
    <source>
        <dbReference type="Proteomes" id="UP000056968"/>
    </source>
</evidence>
<accession>A0A0S3F555</accession>